<evidence type="ECO:0000313" key="2">
    <source>
        <dbReference type="EMBL" id="CAB9519438.1"/>
    </source>
</evidence>
<feature type="compositionally biased region" description="Basic and acidic residues" evidence="1">
    <location>
        <begin position="281"/>
        <end position="294"/>
    </location>
</feature>
<feature type="compositionally biased region" description="Polar residues" evidence="1">
    <location>
        <begin position="185"/>
        <end position="194"/>
    </location>
</feature>
<dbReference type="GO" id="GO:0016020">
    <property type="term" value="C:membrane"/>
    <property type="evidence" value="ECO:0007669"/>
    <property type="project" value="InterPro"/>
</dbReference>
<dbReference type="Proteomes" id="UP001153069">
    <property type="component" value="Unassembled WGS sequence"/>
</dbReference>
<protein>
    <recommendedName>
        <fullName evidence="4">Sulfotransferase domain-containing protein</fullName>
    </recommendedName>
</protein>
<dbReference type="EMBL" id="CAICTM010001015">
    <property type="protein sequence ID" value="CAB9519438.1"/>
    <property type="molecule type" value="Genomic_DNA"/>
</dbReference>
<evidence type="ECO:0000313" key="3">
    <source>
        <dbReference type="Proteomes" id="UP001153069"/>
    </source>
</evidence>
<keyword evidence="3" id="KW-1185">Reference proteome</keyword>
<evidence type="ECO:0000256" key="1">
    <source>
        <dbReference type="SAM" id="MobiDB-lite"/>
    </source>
</evidence>
<reference evidence="2" key="1">
    <citation type="submission" date="2020-06" db="EMBL/GenBank/DDBJ databases">
        <authorList>
            <consortium name="Plant Systems Biology data submission"/>
        </authorList>
    </citation>
    <scope>NUCLEOTIDE SEQUENCE</scope>
    <source>
        <strain evidence="2">D6</strain>
    </source>
</reference>
<dbReference type="GO" id="GO:0008146">
    <property type="term" value="F:sulfotransferase activity"/>
    <property type="evidence" value="ECO:0007669"/>
    <property type="project" value="InterPro"/>
</dbReference>
<comment type="caution">
    <text evidence="2">The sequence shown here is derived from an EMBL/GenBank/DDBJ whole genome shotgun (WGS) entry which is preliminary data.</text>
</comment>
<dbReference type="Pfam" id="PF03567">
    <property type="entry name" value="Sulfotransfer_2"/>
    <property type="match status" value="1"/>
</dbReference>
<feature type="compositionally biased region" description="Low complexity" evidence="1">
    <location>
        <begin position="223"/>
        <end position="238"/>
    </location>
</feature>
<organism evidence="2 3">
    <name type="scientific">Seminavis robusta</name>
    <dbReference type="NCBI Taxonomy" id="568900"/>
    <lineage>
        <taxon>Eukaryota</taxon>
        <taxon>Sar</taxon>
        <taxon>Stramenopiles</taxon>
        <taxon>Ochrophyta</taxon>
        <taxon>Bacillariophyta</taxon>
        <taxon>Bacillariophyceae</taxon>
        <taxon>Bacillariophycidae</taxon>
        <taxon>Naviculales</taxon>
        <taxon>Naviculaceae</taxon>
        <taxon>Seminavis</taxon>
    </lineage>
</organism>
<dbReference type="InterPro" id="IPR027417">
    <property type="entry name" value="P-loop_NTPase"/>
</dbReference>
<sequence>MKKLRAASIRNLPSSATFVVLASIAALEAFRTTIPEITDLPSHNGIRRMMALEDNRFPTRPGLSDSMSVDHVPSNRNEIVFSRQPAQLQQQPMPTAEKVAHASVLQKERGVEAVPRASGDTSADFPSNKSSQATSKEEDHPTAPAEVEPMQIPPGKIERGDHTNLANKNAASEDGLSVHDVSTVKKPNSSTESGQDQDHTALIMPDALNESSNPTQDLPMAASSLSSKNPQSSPNSSKHLPASLDRKFEKPSNLLAESSLNDSVPNARINSKGAIPSVSSRNEKPLNKNRAKEEMEANSEAGEHFVPQLVATESTSITENATTVLRSQFLGADAERKIVLVHVGKAGGMSIRANLAANCKAREFKGTKTEQRIELDKCLNHYKPHQKLSGQTRDIFHVWDLNQTAMDEATSLVVTLRNPVDRIISAYRYSHPDNCMMYSKRTNVRLPATAGCHLINRGDMASPDKLGYKIFKQCFPFAGMEDFAQSLLPPWHPNDQFEKLTHAERVQCRKYAKEAVEGRPMKRVIPHMQWNYDYYAKKSWNKYPEKEVWGVRTENEWNDLAKIDTMIGGSGKFRLHGNTQTHGSEHYVPSPLSQEAYEKLCCVLENEIDIYLQVLDLSLNLDQEGKRQSEQKVRKKCGIRTPWSEWRATCKKRLEVDYEASD</sequence>
<dbReference type="AlphaFoldDB" id="A0A9N8EER2"/>
<evidence type="ECO:0008006" key="4">
    <source>
        <dbReference type="Google" id="ProtNLM"/>
    </source>
</evidence>
<proteinExistence type="predicted"/>
<dbReference type="InterPro" id="IPR005331">
    <property type="entry name" value="Sulfotransferase"/>
</dbReference>
<feature type="region of interest" description="Disordered" evidence="1">
    <location>
        <begin position="256"/>
        <end position="294"/>
    </location>
</feature>
<feature type="compositionally biased region" description="Polar residues" evidence="1">
    <location>
        <begin position="119"/>
        <end position="134"/>
    </location>
</feature>
<gene>
    <name evidence="2" type="ORF">SEMRO_1017_G231710.1</name>
</gene>
<feature type="region of interest" description="Disordered" evidence="1">
    <location>
        <begin position="109"/>
        <end position="242"/>
    </location>
</feature>
<accession>A0A9N8EER2</accession>
<dbReference type="Gene3D" id="3.40.50.300">
    <property type="entry name" value="P-loop containing nucleotide triphosphate hydrolases"/>
    <property type="match status" value="1"/>
</dbReference>
<name>A0A9N8EER2_9STRA</name>